<keyword evidence="10" id="KW-1185">Reference proteome</keyword>
<comment type="catalytic activity">
    <reaction evidence="7">
        <text>L-lysyl-[lipoyl-carrier protein] + (R)-lipoate + ATP = N(6)-[(R)-lipoyl]-L-lysyl-[lipoyl-carrier protein] + AMP + diphosphate + H(+)</text>
        <dbReference type="Rhea" id="RHEA:49288"/>
        <dbReference type="Rhea" id="RHEA-COMP:10500"/>
        <dbReference type="Rhea" id="RHEA-COMP:10502"/>
        <dbReference type="ChEBI" id="CHEBI:15378"/>
        <dbReference type="ChEBI" id="CHEBI:29969"/>
        <dbReference type="ChEBI" id="CHEBI:30616"/>
        <dbReference type="ChEBI" id="CHEBI:33019"/>
        <dbReference type="ChEBI" id="CHEBI:83088"/>
        <dbReference type="ChEBI" id="CHEBI:83099"/>
        <dbReference type="ChEBI" id="CHEBI:456215"/>
        <dbReference type="EC" id="6.3.1.20"/>
    </reaction>
</comment>
<keyword evidence="5" id="KW-0547">Nucleotide-binding</keyword>
<dbReference type="SUPFAM" id="SSF55681">
    <property type="entry name" value="Class II aaRS and biotin synthetases"/>
    <property type="match status" value="1"/>
</dbReference>
<dbReference type="OrthoDB" id="9788148at2"/>
<dbReference type="GO" id="GO:0017118">
    <property type="term" value="F:lipoyltransferase activity"/>
    <property type="evidence" value="ECO:0007669"/>
    <property type="project" value="TreeGrafter"/>
</dbReference>
<dbReference type="UniPathway" id="UPA00537">
    <property type="reaction ID" value="UER00594"/>
</dbReference>
<name>A0A2K9BY09_9MOLU</name>
<dbReference type="PANTHER" id="PTHR12561:SF3">
    <property type="entry name" value="LIPOYLTRANSFERASE 1, MITOCHONDRIAL"/>
    <property type="match status" value="1"/>
</dbReference>
<evidence type="ECO:0000256" key="5">
    <source>
        <dbReference type="ARBA" id="ARBA00022741"/>
    </source>
</evidence>
<evidence type="ECO:0000256" key="2">
    <source>
        <dbReference type="ARBA" id="ARBA00005124"/>
    </source>
</evidence>
<dbReference type="CDD" id="cd16443">
    <property type="entry name" value="LplA"/>
    <property type="match status" value="1"/>
</dbReference>
<sequence>MISLIVSRQTNPYWNLACEEYLTYNKNFKTPIFFLWQNQNTIVVGRNQNAYSEINIEKANANEVTIVRRNTGGGTVYQDLGNICFSLIVENDQKSINENFQRTLNPIVDFLRDKNLNASFSGRNDIEIDGFKVSGNAQLKTNDRVLQHGTLLYDVDLAKINDYLIVDRTKMESKKIASVSSRVANISALLNETKDLKKFINDLKNSYLKNQDVEEINLSSEDLAVIDKLAKEKYSTWEWTFGKNASFAKTTKVYLPNKGLLEIRFSTSEGYISNIKFYGDFLGYLGTENLEKLLIGQKYEKDAITNVIRHINMAEIFGDTFEIDDITNLLF</sequence>
<dbReference type="EMBL" id="CP025257">
    <property type="protein sequence ID" value="AUF83248.1"/>
    <property type="molecule type" value="Genomic_DNA"/>
</dbReference>
<dbReference type="Proteomes" id="UP000233419">
    <property type="component" value="Chromosome"/>
</dbReference>
<dbReference type="InterPro" id="IPR004143">
    <property type="entry name" value="BPL_LPL_catalytic"/>
</dbReference>
<dbReference type="PROSITE" id="PS51733">
    <property type="entry name" value="BPL_LPL_CATALYTIC"/>
    <property type="match status" value="1"/>
</dbReference>
<keyword evidence="4 9" id="KW-0436">Ligase</keyword>
<dbReference type="InterPro" id="IPR004562">
    <property type="entry name" value="LipoylTrfase_LipoateP_Ligase"/>
</dbReference>
<dbReference type="KEGG" id="msyr:CXP39_00285"/>
<dbReference type="GO" id="GO:0016979">
    <property type="term" value="F:lipoate-protein ligase activity"/>
    <property type="evidence" value="ECO:0007669"/>
    <property type="project" value="UniProtKB-EC"/>
</dbReference>
<evidence type="ECO:0000313" key="9">
    <source>
        <dbReference type="EMBL" id="AUF83248.1"/>
    </source>
</evidence>
<reference evidence="9 10" key="1">
    <citation type="submission" date="2017-12" db="EMBL/GenBank/DDBJ databases">
        <title>Mesoplasma syrphidae YJS, Complete Genome.</title>
        <authorList>
            <person name="Knight T.F."/>
            <person name="Citino T."/>
            <person name="Rubinstein R."/>
            <person name="Neuschaefer Z."/>
        </authorList>
    </citation>
    <scope>NUCLEOTIDE SEQUENCE [LARGE SCALE GENOMIC DNA]</scope>
    <source>
        <strain evidence="9 10">YJS</strain>
    </source>
</reference>
<accession>A0A2K9BY09</accession>
<feature type="domain" description="BPL/LPL catalytic" evidence="8">
    <location>
        <begin position="27"/>
        <end position="215"/>
    </location>
</feature>
<dbReference type="NCBIfam" id="TIGR00545">
    <property type="entry name" value="lipoyltrans"/>
    <property type="match status" value="1"/>
</dbReference>
<comment type="pathway">
    <text evidence="1">Protein modification; protein lipoylation via exogenous pathway; protein N(6)-(lipoyl)lysine from lipoate: step 2/2.</text>
</comment>
<proteinExistence type="predicted"/>
<gene>
    <name evidence="9" type="ORF">CXP39_00285</name>
</gene>
<protein>
    <recommendedName>
        <fullName evidence="3">lipoate--protein ligase</fullName>
        <ecNumber evidence="3">6.3.1.20</ecNumber>
    </recommendedName>
</protein>
<dbReference type="GO" id="GO:0009249">
    <property type="term" value="P:protein lipoylation"/>
    <property type="evidence" value="ECO:0007669"/>
    <property type="project" value="InterPro"/>
</dbReference>
<organism evidence="9 10">
    <name type="scientific">Mesoplasma syrphidae</name>
    <dbReference type="NCBI Taxonomy" id="225999"/>
    <lineage>
        <taxon>Bacteria</taxon>
        <taxon>Bacillati</taxon>
        <taxon>Mycoplasmatota</taxon>
        <taxon>Mollicutes</taxon>
        <taxon>Entomoplasmatales</taxon>
        <taxon>Entomoplasmataceae</taxon>
        <taxon>Mesoplasma</taxon>
    </lineage>
</organism>
<evidence type="ECO:0000256" key="6">
    <source>
        <dbReference type="ARBA" id="ARBA00022840"/>
    </source>
</evidence>
<comment type="pathway">
    <text evidence="2">Protein modification; protein lipoylation via exogenous pathway; protein N(6)-(lipoyl)lysine from lipoate: step 1/2.</text>
</comment>
<evidence type="ECO:0000256" key="1">
    <source>
        <dbReference type="ARBA" id="ARBA00005085"/>
    </source>
</evidence>
<dbReference type="Gene3D" id="3.30.930.10">
    <property type="entry name" value="Bira Bifunctional Protein, Domain 2"/>
    <property type="match status" value="1"/>
</dbReference>
<dbReference type="RefSeq" id="WP_027048353.1">
    <property type="nucleotide sequence ID" value="NZ_CP025257.1"/>
</dbReference>
<evidence type="ECO:0000256" key="3">
    <source>
        <dbReference type="ARBA" id="ARBA00012367"/>
    </source>
</evidence>
<dbReference type="Pfam" id="PF10437">
    <property type="entry name" value="Lip_prot_lig_C"/>
    <property type="match status" value="1"/>
</dbReference>
<dbReference type="EC" id="6.3.1.20" evidence="3"/>
<dbReference type="Pfam" id="PF21948">
    <property type="entry name" value="LplA-B_cat"/>
    <property type="match status" value="1"/>
</dbReference>
<keyword evidence="6" id="KW-0067">ATP-binding</keyword>
<dbReference type="PANTHER" id="PTHR12561">
    <property type="entry name" value="LIPOATE-PROTEIN LIGASE"/>
    <property type="match status" value="1"/>
</dbReference>
<dbReference type="GO" id="GO:0005524">
    <property type="term" value="F:ATP binding"/>
    <property type="evidence" value="ECO:0007669"/>
    <property type="project" value="UniProtKB-KW"/>
</dbReference>
<evidence type="ECO:0000259" key="8">
    <source>
        <dbReference type="PROSITE" id="PS51733"/>
    </source>
</evidence>
<dbReference type="InterPro" id="IPR019491">
    <property type="entry name" value="Lipoate_protein_ligase_C"/>
</dbReference>
<dbReference type="Gene3D" id="3.30.390.50">
    <property type="entry name" value="CO dehydrogenase flavoprotein, C-terminal domain"/>
    <property type="match status" value="1"/>
</dbReference>
<evidence type="ECO:0000256" key="4">
    <source>
        <dbReference type="ARBA" id="ARBA00022598"/>
    </source>
</evidence>
<dbReference type="AlphaFoldDB" id="A0A2K9BY09"/>
<dbReference type="InterPro" id="IPR045864">
    <property type="entry name" value="aa-tRNA-synth_II/BPL/LPL"/>
</dbReference>
<evidence type="ECO:0000313" key="10">
    <source>
        <dbReference type="Proteomes" id="UP000233419"/>
    </source>
</evidence>
<dbReference type="SUPFAM" id="SSF82649">
    <property type="entry name" value="SufE/NifU"/>
    <property type="match status" value="1"/>
</dbReference>
<dbReference type="GO" id="GO:0005737">
    <property type="term" value="C:cytoplasm"/>
    <property type="evidence" value="ECO:0007669"/>
    <property type="project" value="TreeGrafter"/>
</dbReference>
<evidence type="ECO:0000256" key="7">
    <source>
        <dbReference type="ARBA" id="ARBA00048037"/>
    </source>
</evidence>